<dbReference type="GO" id="GO:0003677">
    <property type="term" value="F:DNA binding"/>
    <property type="evidence" value="ECO:0007669"/>
    <property type="project" value="UniProtKB-KW"/>
</dbReference>
<sequence>MDDDNSTRSLSRALREIVAAGSPGDRLPSVRALQDAHGVSPLTVQSVVRELSAEGLVVARPGSGTFIARALAPHALADTSWQQAALGGHTPHDISNTLALFTKPAAGVIRLTGGYLDESLVPTAALSASMNRALRRPGTWGRSPLEGSESLRQWFAREIGGVDASNVIVTSGGQAALSIAIRALTRPGEAIVLESPSYTGAISISRSYGLDVAPVPVDDRGMRTDLLAGILERTNARVVLTQPLFANPTGTTMAAERRAELMRIAERYSVFVIEDDYAHDLAIERGAPASLASNDPHGHVVHIRSLTKPIAAGLRVAALTAKGAAYSRLRSAKSLEDFYVAGPLQEAAADFVNSPAWTTHRRRVSAELGVRRDALVASLVDKLPELAITVRPRGGMHVWARLPDGFDDVTVTAAALAEGVAVTAGRAWFPAEPDGGHLRLTYGETPALEIPEGVDRLARAIAGLRG</sequence>
<evidence type="ECO:0000256" key="1">
    <source>
        <dbReference type="ARBA" id="ARBA00005384"/>
    </source>
</evidence>
<dbReference type="InterPro" id="IPR015422">
    <property type="entry name" value="PyrdxlP-dep_Trfase_small"/>
</dbReference>
<dbReference type="Pfam" id="PF00392">
    <property type="entry name" value="GntR"/>
    <property type="match status" value="1"/>
</dbReference>
<evidence type="ECO:0000313" key="7">
    <source>
        <dbReference type="EMBL" id="MET4583334.1"/>
    </source>
</evidence>
<dbReference type="PANTHER" id="PTHR46577:SF2">
    <property type="entry name" value="TRANSCRIPTIONAL REGULATORY PROTEIN"/>
    <property type="match status" value="1"/>
</dbReference>
<dbReference type="SUPFAM" id="SSF53383">
    <property type="entry name" value="PLP-dependent transferases"/>
    <property type="match status" value="1"/>
</dbReference>
<protein>
    <submittedName>
        <fullName evidence="7">DNA-binding transcriptional MocR family regulator</fullName>
    </submittedName>
</protein>
<dbReference type="Pfam" id="PF00155">
    <property type="entry name" value="Aminotran_1_2"/>
    <property type="match status" value="1"/>
</dbReference>
<dbReference type="RefSeq" id="WP_354025492.1">
    <property type="nucleotide sequence ID" value="NZ_JBEPSJ010000003.1"/>
</dbReference>
<dbReference type="InterPro" id="IPR015421">
    <property type="entry name" value="PyrdxlP-dep_Trfase_major"/>
</dbReference>
<accession>A0ABV2QQK7</accession>
<organism evidence="7 8">
    <name type="scientific">Conyzicola nivalis</name>
    <dbReference type="NCBI Taxonomy" id="1477021"/>
    <lineage>
        <taxon>Bacteria</taxon>
        <taxon>Bacillati</taxon>
        <taxon>Actinomycetota</taxon>
        <taxon>Actinomycetes</taxon>
        <taxon>Micrococcales</taxon>
        <taxon>Microbacteriaceae</taxon>
        <taxon>Conyzicola</taxon>
    </lineage>
</organism>
<proteinExistence type="inferred from homology"/>
<dbReference type="CDD" id="cd07377">
    <property type="entry name" value="WHTH_GntR"/>
    <property type="match status" value="1"/>
</dbReference>
<keyword evidence="8" id="KW-1185">Reference proteome</keyword>
<dbReference type="InterPro" id="IPR036390">
    <property type="entry name" value="WH_DNA-bd_sf"/>
</dbReference>
<evidence type="ECO:0000256" key="5">
    <source>
        <dbReference type="ARBA" id="ARBA00023163"/>
    </source>
</evidence>
<gene>
    <name evidence="7" type="ORF">ABIE21_002853</name>
</gene>
<evidence type="ECO:0000313" key="8">
    <source>
        <dbReference type="Proteomes" id="UP001549257"/>
    </source>
</evidence>
<dbReference type="InterPro" id="IPR051446">
    <property type="entry name" value="HTH_trans_reg/aminotransferase"/>
</dbReference>
<dbReference type="SUPFAM" id="SSF46785">
    <property type="entry name" value="Winged helix' DNA-binding domain"/>
    <property type="match status" value="1"/>
</dbReference>
<dbReference type="InterPro" id="IPR036388">
    <property type="entry name" value="WH-like_DNA-bd_sf"/>
</dbReference>
<dbReference type="PANTHER" id="PTHR46577">
    <property type="entry name" value="HTH-TYPE TRANSCRIPTIONAL REGULATORY PROTEIN GABR"/>
    <property type="match status" value="1"/>
</dbReference>
<reference evidence="7 8" key="1">
    <citation type="submission" date="2024-06" db="EMBL/GenBank/DDBJ databases">
        <title>Sorghum-associated microbial communities from plants grown in Nebraska, USA.</title>
        <authorList>
            <person name="Schachtman D."/>
        </authorList>
    </citation>
    <scope>NUCLEOTIDE SEQUENCE [LARGE SCALE GENOMIC DNA]</scope>
    <source>
        <strain evidence="7 8">2857</strain>
    </source>
</reference>
<keyword evidence="3" id="KW-0805">Transcription regulation</keyword>
<comment type="caution">
    <text evidence="7">The sequence shown here is derived from an EMBL/GenBank/DDBJ whole genome shotgun (WGS) entry which is preliminary data.</text>
</comment>
<dbReference type="CDD" id="cd00609">
    <property type="entry name" value="AAT_like"/>
    <property type="match status" value="1"/>
</dbReference>
<dbReference type="EMBL" id="JBEPSJ010000003">
    <property type="protein sequence ID" value="MET4583334.1"/>
    <property type="molecule type" value="Genomic_DNA"/>
</dbReference>
<evidence type="ECO:0000256" key="2">
    <source>
        <dbReference type="ARBA" id="ARBA00022898"/>
    </source>
</evidence>
<dbReference type="Gene3D" id="1.10.10.10">
    <property type="entry name" value="Winged helix-like DNA-binding domain superfamily/Winged helix DNA-binding domain"/>
    <property type="match status" value="1"/>
</dbReference>
<feature type="domain" description="HTH gntR-type" evidence="6">
    <location>
        <begin position="3"/>
        <end position="70"/>
    </location>
</feature>
<dbReference type="Gene3D" id="3.90.1150.10">
    <property type="entry name" value="Aspartate Aminotransferase, domain 1"/>
    <property type="match status" value="1"/>
</dbReference>
<dbReference type="SMART" id="SM00345">
    <property type="entry name" value="HTH_GNTR"/>
    <property type="match status" value="1"/>
</dbReference>
<dbReference type="Gene3D" id="3.40.640.10">
    <property type="entry name" value="Type I PLP-dependent aspartate aminotransferase-like (Major domain)"/>
    <property type="match status" value="1"/>
</dbReference>
<keyword evidence="2" id="KW-0663">Pyridoxal phosphate</keyword>
<evidence type="ECO:0000256" key="3">
    <source>
        <dbReference type="ARBA" id="ARBA00023015"/>
    </source>
</evidence>
<comment type="similarity">
    <text evidence="1">In the C-terminal section; belongs to the class-I pyridoxal-phosphate-dependent aminotransferase family.</text>
</comment>
<name>A0ABV2QQK7_9MICO</name>
<dbReference type="InterPro" id="IPR004839">
    <property type="entry name" value="Aminotransferase_I/II_large"/>
</dbReference>
<dbReference type="Proteomes" id="UP001549257">
    <property type="component" value="Unassembled WGS sequence"/>
</dbReference>
<keyword evidence="5" id="KW-0804">Transcription</keyword>
<evidence type="ECO:0000259" key="6">
    <source>
        <dbReference type="PROSITE" id="PS50949"/>
    </source>
</evidence>
<dbReference type="InterPro" id="IPR000524">
    <property type="entry name" value="Tscrpt_reg_HTH_GntR"/>
</dbReference>
<dbReference type="PROSITE" id="PS50949">
    <property type="entry name" value="HTH_GNTR"/>
    <property type="match status" value="1"/>
</dbReference>
<evidence type="ECO:0000256" key="4">
    <source>
        <dbReference type="ARBA" id="ARBA00023125"/>
    </source>
</evidence>
<keyword evidence="4 7" id="KW-0238">DNA-binding</keyword>
<dbReference type="InterPro" id="IPR015424">
    <property type="entry name" value="PyrdxlP-dep_Trfase"/>
</dbReference>